<dbReference type="EMBL" id="UETB01000012">
    <property type="protein sequence ID" value="SSA45229.1"/>
    <property type="molecule type" value="Genomic_DNA"/>
</dbReference>
<evidence type="ECO:0000256" key="6">
    <source>
        <dbReference type="SAM" id="Phobius"/>
    </source>
</evidence>
<keyword evidence="9" id="KW-1185">Reference proteome</keyword>
<dbReference type="GO" id="GO:0016874">
    <property type="term" value="F:ligase activity"/>
    <property type="evidence" value="ECO:0007669"/>
    <property type="project" value="UniProtKB-KW"/>
</dbReference>
<feature type="transmembrane region" description="Helical" evidence="6">
    <location>
        <begin position="185"/>
        <end position="202"/>
    </location>
</feature>
<name>A0A2Y9ASF9_9MICO</name>
<feature type="transmembrane region" description="Helical" evidence="6">
    <location>
        <begin position="374"/>
        <end position="393"/>
    </location>
</feature>
<organism evidence="8 9">
    <name type="scientific">Georgenia satyanarayanai</name>
    <dbReference type="NCBI Taxonomy" id="860221"/>
    <lineage>
        <taxon>Bacteria</taxon>
        <taxon>Bacillati</taxon>
        <taxon>Actinomycetota</taxon>
        <taxon>Actinomycetes</taxon>
        <taxon>Micrococcales</taxon>
        <taxon>Bogoriellaceae</taxon>
        <taxon>Georgenia</taxon>
    </lineage>
</organism>
<evidence type="ECO:0000256" key="5">
    <source>
        <dbReference type="SAM" id="MobiDB-lite"/>
    </source>
</evidence>
<evidence type="ECO:0000313" key="8">
    <source>
        <dbReference type="EMBL" id="SSA45229.1"/>
    </source>
</evidence>
<evidence type="ECO:0000256" key="2">
    <source>
        <dbReference type="ARBA" id="ARBA00022692"/>
    </source>
</evidence>
<feature type="transmembrane region" description="Helical" evidence="6">
    <location>
        <begin position="146"/>
        <end position="165"/>
    </location>
</feature>
<keyword evidence="8" id="KW-0436">Ligase</keyword>
<dbReference type="Proteomes" id="UP000250222">
    <property type="component" value="Unassembled WGS sequence"/>
</dbReference>
<comment type="subcellular location">
    <subcellularLocation>
        <location evidence="1">Membrane</location>
        <topology evidence="1">Multi-pass membrane protein</topology>
    </subcellularLocation>
</comment>
<feature type="transmembrane region" description="Helical" evidence="6">
    <location>
        <begin position="120"/>
        <end position="139"/>
    </location>
</feature>
<dbReference type="InterPro" id="IPR007016">
    <property type="entry name" value="O-antigen_ligase-rel_domated"/>
</dbReference>
<feature type="domain" description="O-antigen ligase-related" evidence="7">
    <location>
        <begin position="216"/>
        <end position="357"/>
    </location>
</feature>
<dbReference type="PANTHER" id="PTHR37422:SF13">
    <property type="entry name" value="LIPOPOLYSACCHARIDE BIOSYNTHESIS PROTEIN PA4999-RELATED"/>
    <property type="match status" value="1"/>
</dbReference>
<dbReference type="AlphaFoldDB" id="A0A2Y9ASF9"/>
<evidence type="ECO:0000256" key="3">
    <source>
        <dbReference type="ARBA" id="ARBA00022989"/>
    </source>
</evidence>
<feature type="transmembrane region" description="Helical" evidence="6">
    <location>
        <begin position="93"/>
        <end position="114"/>
    </location>
</feature>
<evidence type="ECO:0000313" key="9">
    <source>
        <dbReference type="Proteomes" id="UP000250222"/>
    </source>
</evidence>
<evidence type="ECO:0000256" key="4">
    <source>
        <dbReference type="ARBA" id="ARBA00023136"/>
    </source>
</evidence>
<dbReference type="InterPro" id="IPR051533">
    <property type="entry name" value="WaaL-like"/>
</dbReference>
<feature type="transmembrane region" description="Helical" evidence="6">
    <location>
        <begin position="348"/>
        <end position="367"/>
    </location>
</feature>
<proteinExistence type="predicted"/>
<accession>A0A2Y9ASF9</accession>
<gene>
    <name evidence="8" type="ORF">SAMN05216184_11288</name>
</gene>
<dbReference type="PANTHER" id="PTHR37422">
    <property type="entry name" value="TEICHURONIC ACID BIOSYNTHESIS PROTEIN TUAE"/>
    <property type="match status" value="1"/>
</dbReference>
<keyword evidence="4 6" id="KW-0472">Membrane</keyword>
<evidence type="ECO:0000259" key="7">
    <source>
        <dbReference type="Pfam" id="PF04932"/>
    </source>
</evidence>
<evidence type="ECO:0000256" key="1">
    <source>
        <dbReference type="ARBA" id="ARBA00004141"/>
    </source>
</evidence>
<feature type="compositionally biased region" description="Polar residues" evidence="5">
    <location>
        <begin position="421"/>
        <end position="435"/>
    </location>
</feature>
<feature type="transmembrane region" description="Helical" evidence="6">
    <location>
        <begin position="61"/>
        <end position="81"/>
    </location>
</feature>
<keyword evidence="3 6" id="KW-1133">Transmembrane helix</keyword>
<feature type="region of interest" description="Disordered" evidence="5">
    <location>
        <begin position="421"/>
        <end position="443"/>
    </location>
</feature>
<feature type="transmembrane region" description="Helical" evidence="6">
    <location>
        <begin position="255"/>
        <end position="275"/>
    </location>
</feature>
<reference evidence="8 9" key="1">
    <citation type="submission" date="2016-10" db="EMBL/GenBank/DDBJ databases">
        <authorList>
            <person name="Cai Z."/>
        </authorList>
    </citation>
    <scope>NUCLEOTIDE SEQUENCE [LARGE SCALE GENOMIC DNA]</scope>
    <source>
        <strain evidence="8 9">CGMCC 1.10826</strain>
    </source>
</reference>
<protein>
    <submittedName>
        <fullName evidence="8">O-antigen ligase</fullName>
    </submittedName>
</protein>
<keyword evidence="2 6" id="KW-0812">Transmembrane</keyword>
<dbReference type="GO" id="GO:0016020">
    <property type="term" value="C:membrane"/>
    <property type="evidence" value="ECO:0007669"/>
    <property type="project" value="UniProtKB-SubCell"/>
</dbReference>
<sequence length="443" mass="46356">MSSRALARRQPERLSYAREGTSISSGGLDSGLDDSLSGTWAWVPLGLALSGTIKGTPALDWLPLDLTLICAVAALIFGAHYMARQRGWLPPGIGAVVMLWGSFVPAAVMVAVSNEDLDKTLQLFTLTAVTTLTALLAGATRKGPKVWVTGQFLLALLLIPLIAIFPDHSSAARGQASIEGSNTIGIGRLLGAGVLVAVAYALVQRRHRLMFVGSGLVLATTLLLVGNRASFVSLVVALVTTGLLAQRFAAQRIRILFIILGGVFVLISLILSGRLEAAGRLRAFLTPTGGPGSDSPTVREQLLSVAVTQAWESPLGLGWGGLSDLADLRGLGENVYPHNVPVEVVAEGGWIAAAGFLAFAVMALVRLQRNSTSPVGAILLALAVYWLSASLFSEDINGNRMMWASLAIGFASLPPVRQGSASNPRLSASDRTTGSHAVVASRA</sequence>
<dbReference type="Pfam" id="PF04932">
    <property type="entry name" value="Wzy_C"/>
    <property type="match status" value="1"/>
</dbReference>